<evidence type="ECO:0000259" key="12">
    <source>
        <dbReference type="Pfam" id="PF03942"/>
    </source>
</evidence>
<dbReference type="PANTHER" id="PTHR15627">
    <property type="entry name" value="NATURAL KILLER CELL-SPECIFIC ANTIGEN KLIP1"/>
    <property type="match status" value="1"/>
</dbReference>
<dbReference type="AlphaFoldDB" id="A0A9P6LZZ4"/>
<evidence type="ECO:0000256" key="10">
    <source>
        <dbReference type="ARBA" id="ARBA00042508"/>
    </source>
</evidence>
<dbReference type="EMBL" id="JAAAHW010006734">
    <property type="protein sequence ID" value="KAF9955794.1"/>
    <property type="molecule type" value="Genomic_DNA"/>
</dbReference>
<evidence type="ECO:0000256" key="5">
    <source>
        <dbReference type="ARBA" id="ARBA00022694"/>
    </source>
</evidence>
<dbReference type="OrthoDB" id="660555at2759"/>
<organism evidence="13 14">
    <name type="scientific">Modicella reniformis</name>
    <dbReference type="NCBI Taxonomy" id="1440133"/>
    <lineage>
        <taxon>Eukaryota</taxon>
        <taxon>Fungi</taxon>
        <taxon>Fungi incertae sedis</taxon>
        <taxon>Mucoromycota</taxon>
        <taxon>Mortierellomycotina</taxon>
        <taxon>Mortierellomycetes</taxon>
        <taxon>Mortierellales</taxon>
        <taxon>Mortierellaceae</taxon>
        <taxon>Modicella</taxon>
    </lineage>
</organism>
<reference evidence="13" key="1">
    <citation type="journal article" date="2020" name="Fungal Divers.">
        <title>Resolving the Mortierellaceae phylogeny through synthesis of multi-gene phylogenetics and phylogenomics.</title>
        <authorList>
            <person name="Vandepol N."/>
            <person name="Liber J."/>
            <person name="Desiro A."/>
            <person name="Na H."/>
            <person name="Kennedy M."/>
            <person name="Barry K."/>
            <person name="Grigoriev I.V."/>
            <person name="Miller A.N."/>
            <person name="O'Donnell K."/>
            <person name="Stajich J.E."/>
            <person name="Bonito G."/>
        </authorList>
    </citation>
    <scope>NUCLEOTIDE SEQUENCE</scope>
    <source>
        <strain evidence="13">MES-2147</strain>
    </source>
</reference>
<comment type="similarity">
    <text evidence="8">Belongs to the TDD superfamily. DTWD1 family.</text>
</comment>
<keyword evidence="4" id="KW-0949">S-adenosyl-L-methionine</keyword>
<name>A0A9P6LZZ4_9FUNG</name>
<dbReference type="InterPro" id="IPR051521">
    <property type="entry name" value="tRNA_Mod/Golgi_Maint"/>
</dbReference>
<feature type="domain" description="DTW" evidence="12">
    <location>
        <begin position="52"/>
        <end position="136"/>
    </location>
</feature>
<evidence type="ECO:0000256" key="3">
    <source>
        <dbReference type="ARBA" id="ARBA00022679"/>
    </source>
</evidence>
<comment type="catalytic activity">
    <reaction evidence="11">
        <text>a uridine in tRNA + S-adenosyl-L-methionine = a 3-[(3S)-3-amino-3-carboxypropyl]uridine in tRNA + S-methyl-5'-thioadenosine + H(+)</text>
        <dbReference type="Rhea" id="RHEA:62432"/>
        <dbReference type="Rhea" id="RHEA-COMP:13339"/>
        <dbReference type="Rhea" id="RHEA-COMP:16092"/>
        <dbReference type="ChEBI" id="CHEBI:15378"/>
        <dbReference type="ChEBI" id="CHEBI:17509"/>
        <dbReference type="ChEBI" id="CHEBI:59789"/>
        <dbReference type="ChEBI" id="CHEBI:65315"/>
        <dbReference type="ChEBI" id="CHEBI:82930"/>
        <dbReference type="EC" id="2.5.1.25"/>
    </reaction>
</comment>
<evidence type="ECO:0000256" key="2">
    <source>
        <dbReference type="ARBA" id="ARBA00012386"/>
    </source>
</evidence>
<evidence type="ECO:0000256" key="9">
    <source>
        <dbReference type="ARBA" id="ARBA00039242"/>
    </source>
</evidence>
<dbReference type="InterPro" id="IPR005636">
    <property type="entry name" value="DTW"/>
</dbReference>
<evidence type="ECO:0000256" key="11">
    <source>
        <dbReference type="ARBA" id="ARBA00048718"/>
    </source>
</evidence>
<keyword evidence="3" id="KW-0808">Transferase</keyword>
<comment type="function">
    <text evidence="7">Catalyzes the formation of 3-(3-amino-3-carboxypropyl)uridine (acp3U) at position 20 in the D-loop of several cytoplasmic tRNAs (acp3U(20)).</text>
</comment>
<dbReference type="GO" id="GO:0005634">
    <property type="term" value="C:nucleus"/>
    <property type="evidence" value="ECO:0007669"/>
    <property type="project" value="UniProtKB-SubCell"/>
</dbReference>
<comment type="subcellular location">
    <subcellularLocation>
        <location evidence="1">Nucleus</location>
    </subcellularLocation>
</comment>
<comment type="caution">
    <text evidence="13">The sequence shown here is derived from an EMBL/GenBank/DDBJ whole genome shotgun (WGS) entry which is preliminary data.</text>
</comment>
<evidence type="ECO:0000256" key="4">
    <source>
        <dbReference type="ARBA" id="ARBA00022691"/>
    </source>
</evidence>
<evidence type="ECO:0000313" key="13">
    <source>
        <dbReference type="EMBL" id="KAF9955794.1"/>
    </source>
</evidence>
<sequence>MAFNGQDPSSTSTHYNINKKHTSPFAQFDISSTDVLDTIDKMHCPTCNKNVRYFCNKCLHLVNCPEGSVPQLKLPVKIDIIKHEQERDGKSTALHAKILAPEDVEVYGWKTMPEYKDADRLLLLFPSPGAKRLCEIDPTSFDKLV</sequence>
<proteinExistence type="inferred from homology"/>
<evidence type="ECO:0000256" key="6">
    <source>
        <dbReference type="ARBA" id="ARBA00023242"/>
    </source>
</evidence>
<feature type="non-terminal residue" evidence="13">
    <location>
        <position position="1"/>
    </location>
</feature>
<dbReference type="Proteomes" id="UP000749646">
    <property type="component" value="Unassembled WGS sequence"/>
</dbReference>
<dbReference type="Pfam" id="PF03942">
    <property type="entry name" value="DTW"/>
    <property type="match status" value="1"/>
</dbReference>
<keyword evidence="5" id="KW-0819">tRNA processing</keyword>
<dbReference type="GO" id="GO:0016432">
    <property type="term" value="F:tRNA-uridine aminocarboxypropyltransferase activity"/>
    <property type="evidence" value="ECO:0007669"/>
    <property type="project" value="UniProtKB-EC"/>
</dbReference>
<protein>
    <recommendedName>
        <fullName evidence="9">tRNA-uridine aminocarboxypropyltransferase 1</fullName>
        <ecNumber evidence="2">2.5.1.25</ecNumber>
    </recommendedName>
    <alternativeName>
        <fullName evidence="10">DTW domain-containing protein 1</fullName>
    </alternativeName>
</protein>
<keyword evidence="6" id="KW-0539">Nucleus</keyword>
<evidence type="ECO:0000256" key="8">
    <source>
        <dbReference type="ARBA" id="ARBA00038290"/>
    </source>
</evidence>
<evidence type="ECO:0000313" key="14">
    <source>
        <dbReference type="Proteomes" id="UP000749646"/>
    </source>
</evidence>
<dbReference type="EC" id="2.5.1.25" evidence="2"/>
<evidence type="ECO:0000256" key="7">
    <source>
        <dbReference type="ARBA" id="ARBA00037050"/>
    </source>
</evidence>
<dbReference type="GO" id="GO:0008033">
    <property type="term" value="P:tRNA processing"/>
    <property type="evidence" value="ECO:0007669"/>
    <property type="project" value="UniProtKB-KW"/>
</dbReference>
<gene>
    <name evidence="13" type="primary">DTWD1</name>
    <name evidence="13" type="ORF">BGZ65_003171</name>
</gene>
<accession>A0A9P6LZZ4</accession>
<keyword evidence="14" id="KW-1185">Reference proteome</keyword>
<evidence type="ECO:0000256" key="1">
    <source>
        <dbReference type="ARBA" id="ARBA00004123"/>
    </source>
</evidence>
<dbReference type="PANTHER" id="PTHR15627:SF8">
    <property type="entry name" value="TRNA-URIDINE AMINOCARBOXYPROPYLTRANSFERASE 1"/>
    <property type="match status" value="1"/>
</dbReference>